<proteinExistence type="inferred from homology"/>
<dbReference type="PROSITE" id="PS01195">
    <property type="entry name" value="PEPT_TRNA_HYDROL_1"/>
    <property type="match status" value="1"/>
</dbReference>
<dbReference type="InterPro" id="IPR018171">
    <property type="entry name" value="Pept_tRNA_hydro_CS"/>
</dbReference>
<dbReference type="InterPro" id="IPR001328">
    <property type="entry name" value="Pept_tRNA_hydro"/>
</dbReference>
<accession>A7WPG3</accession>
<keyword evidence="3 6" id="KW-0378">Hydrolase</keyword>
<dbReference type="InterPro" id="IPR036416">
    <property type="entry name" value="Pept_tRNA_hydro_sf"/>
</dbReference>
<comment type="similarity">
    <text evidence="5 7">Belongs to the PTH family.</text>
</comment>
<evidence type="ECO:0000256" key="2">
    <source>
        <dbReference type="ARBA" id="ARBA00022555"/>
    </source>
</evidence>
<name>A7WPG3_NAKDE</name>
<reference evidence="8" key="1">
    <citation type="submission" date="2007-08" db="EMBL/GenBank/DDBJ databases">
        <title>Nakaseomyces delphensis UTP9, NVJ1, MDM31, EGD2, YHR192W, CTF8, ERG9, and PTH1 genes, complete CDS, and MSU1 gene, partial CDS.</title>
        <authorList>
            <person name="Wolfe K.H."/>
        </authorList>
    </citation>
    <scope>NUCLEOTIDE SEQUENCE</scope>
    <source>
        <strain evidence="8">CBS 2170</strain>
    </source>
</reference>
<dbReference type="NCBIfam" id="TIGR00447">
    <property type="entry name" value="pth"/>
    <property type="match status" value="1"/>
</dbReference>
<evidence type="ECO:0000256" key="3">
    <source>
        <dbReference type="ARBA" id="ARBA00022801"/>
    </source>
</evidence>
<organism evidence="8">
    <name type="scientific">Nakaseomyces delphensis</name>
    <name type="common">Yeast</name>
    <name type="synonym">Kluyveromyces delphensis</name>
    <dbReference type="NCBI Taxonomy" id="51657"/>
    <lineage>
        <taxon>Eukaryota</taxon>
        <taxon>Fungi</taxon>
        <taxon>Dikarya</taxon>
        <taxon>Ascomycota</taxon>
        <taxon>Saccharomycotina</taxon>
        <taxon>Saccharomycetes</taxon>
        <taxon>Saccharomycetales</taxon>
        <taxon>Saccharomycetaceae</taxon>
        <taxon>Nakaseomyces</taxon>
    </lineage>
</organism>
<evidence type="ECO:0000256" key="1">
    <source>
        <dbReference type="ARBA" id="ARBA00013260"/>
    </source>
</evidence>
<dbReference type="Pfam" id="PF01195">
    <property type="entry name" value="Pept_tRNA_hydro"/>
    <property type="match status" value="1"/>
</dbReference>
<dbReference type="GO" id="GO:0004045">
    <property type="term" value="F:peptidyl-tRNA hydrolase activity"/>
    <property type="evidence" value="ECO:0007669"/>
    <property type="project" value="UniProtKB-EC"/>
</dbReference>
<gene>
    <name evidence="8" type="primary">pth1</name>
</gene>
<evidence type="ECO:0000256" key="7">
    <source>
        <dbReference type="RuleBase" id="RU004320"/>
    </source>
</evidence>
<dbReference type="PANTHER" id="PTHR17224">
    <property type="entry name" value="PEPTIDYL-TRNA HYDROLASE"/>
    <property type="match status" value="1"/>
</dbReference>
<dbReference type="SUPFAM" id="SSF53178">
    <property type="entry name" value="Peptidyl-tRNA hydrolase-like"/>
    <property type="match status" value="1"/>
</dbReference>
<evidence type="ECO:0000256" key="6">
    <source>
        <dbReference type="RuleBase" id="RU000673"/>
    </source>
</evidence>
<evidence type="ECO:0000256" key="4">
    <source>
        <dbReference type="ARBA" id="ARBA00022884"/>
    </source>
</evidence>
<dbReference type="PROSITE" id="PS01196">
    <property type="entry name" value="PEPT_TRNA_HYDROL_2"/>
    <property type="match status" value="1"/>
</dbReference>
<dbReference type="AlphaFoldDB" id="A7WPG3"/>
<comment type="catalytic activity">
    <reaction evidence="6">
        <text>an N-acyl-L-alpha-aminoacyl-tRNA + H2O = an N-acyl-L-amino acid + a tRNA + H(+)</text>
        <dbReference type="Rhea" id="RHEA:54448"/>
        <dbReference type="Rhea" id="RHEA-COMP:10123"/>
        <dbReference type="Rhea" id="RHEA-COMP:13883"/>
        <dbReference type="ChEBI" id="CHEBI:15377"/>
        <dbReference type="ChEBI" id="CHEBI:15378"/>
        <dbReference type="ChEBI" id="CHEBI:59874"/>
        <dbReference type="ChEBI" id="CHEBI:78442"/>
        <dbReference type="ChEBI" id="CHEBI:138191"/>
        <dbReference type="EC" id="3.1.1.29"/>
    </reaction>
</comment>
<dbReference type="GO" id="GO:0000049">
    <property type="term" value="F:tRNA binding"/>
    <property type="evidence" value="ECO:0007669"/>
    <property type="project" value="UniProtKB-KW"/>
</dbReference>
<sequence>MRPAMVLRRHWCLTGIGNPEPRYRGTRHNIGLYVLDRLKDTLAPGGQYTRQGCVHVYTSGQFTFIRSDIDYINLSGPSIRPSWQKLLQNEHDTEFIVVHDELSLPLGKVQLRDHKTSHRGHNGLKSILHHVHIPFKKLSIGIGRPQTTDPQQVADYVLSKTTDQELRSIDNSIAKALQLININ</sequence>
<dbReference type="PhylomeDB" id="A7WPG3"/>
<dbReference type="EC" id="3.1.1.29" evidence="1 6"/>
<protein>
    <recommendedName>
        <fullName evidence="1 6">Peptidyl-tRNA hydrolase</fullName>
        <ecNumber evidence="1 6">3.1.1.29</ecNumber>
    </recommendedName>
</protein>
<dbReference type="PANTHER" id="PTHR17224:SF1">
    <property type="entry name" value="PEPTIDYL-TRNA HYDROLASE"/>
    <property type="match status" value="1"/>
</dbReference>
<dbReference type="Gene3D" id="3.40.50.1470">
    <property type="entry name" value="Peptidyl-tRNA hydrolase"/>
    <property type="match status" value="1"/>
</dbReference>
<keyword evidence="2" id="KW-0820">tRNA-binding</keyword>
<evidence type="ECO:0000256" key="5">
    <source>
        <dbReference type="ARBA" id="ARBA00038063"/>
    </source>
</evidence>
<keyword evidence="4" id="KW-0694">RNA-binding</keyword>
<evidence type="ECO:0000313" key="8">
    <source>
        <dbReference type="EMBL" id="CAO98817.1"/>
    </source>
</evidence>
<dbReference type="EMBL" id="AM850116">
    <property type="protein sequence ID" value="CAO98817.1"/>
    <property type="molecule type" value="Genomic_DNA"/>
</dbReference>